<feature type="transmembrane region" description="Helical" evidence="10">
    <location>
        <begin position="353"/>
        <end position="371"/>
    </location>
</feature>
<accession>A0ABR6BAW2</accession>
<evidence type="ECO:0000256" key="1">
    <source>
        <dbReference type="ARBA" id="ARBA00004477"/>
    </source>
</evidence>
<sequence length="406" mass="44849">MTGVLTPPRIDTAVSEGDRPRRGLLHSDAVRVLLLVLAWQAVLTIAGALIQSALSKHAMPSVVTHTGNWDGGWFQRVLNGEYATNKAAPAFYPLFPFAVLLVQWASFGALPTLWAGLLVNTAATWLGVLALLGIGRHLLGGRLAPWLLVALYLAAPPAFFLHEFYSEAIFIALAFWAYLFALRRQWVYMGLCLIPLTAARITAILFVGLCFLEFWRSRDWKVRGLLSWQVLWFPASALGWLGYATWLSIVAGDPLAMAKAYRATNEWAYHVFEPNILLTLVRQSHQAWRLLSGQAAWGQYDLPNTILPLVGLALLVLASCYLVRALRGPGLPLALFGAASLVMFTLNSNLVSVYRYLLPCLGLYLAVAVFVRRKPSWSVLLIPLFALSLGVQATMMTLFTVLKWAG</sequence>
<feature type="transmembrane region" description="Helical" evidence="10">
    <location>
        <begin position="185"/>
        <end position="212"/>
    </location>
</feature>
<evidence type="ECO:0000256" key="10">
    <source>
        <dbReference type="SAM" id="Phobius"/>
    </source>
</evidence>
<dbReference type="RefSeq" id="WP_182836480.1">
    <property type="nucleotide sequence ID" value="NZ_BAAABQ010000065.1"/>
</dbReference>
<feature type="transmembrane region" description="Helical" evidence="10">
    <location>
        <begin position="306"/>
        <end position="323"/>
    </location>
</feature>
<keyword evidence="8 10" id="KW-1133">Transmembrane helix</keyword>
<dbReference type="EMBL" id="JACJID010000001">
    <property type="protein sequence ID" value="MBA8923955.1"/>
    <property type="molecule type" value="Genomic_DNA"/>
</dbReference>
<comment type="caution">
    <text evidence="11">The sequence shown here is derived from an EMBL/GenBank/DDBJ whole genome shotgun (WGS) entry which is preliminary data.</text>
</comment>
<proteinExistence type="predicted"/>
<evidence type="ECO:0000256" key="9">
    <source>
        <dbReference type="ARBA" id="ARBA00023136"/>
    </source>
</evidence>
<keyword evidence="5" id="KW-0808">Transferase</keyword>
<evidence type="ECO:0008006" key="13">
    <source>
        <dbReference type="Google" id="ProtNLM"/>
    </source>
</evidence>
<keyword evidence="12" id="KW-1185">Reference proteome</keyword>
<dbReference type="InterPro" id="IPR007315">
    <property type="entry name" value="PIG-V/Gpi18"/>
</dbReference>
<evidence type="ECO:0000256" key="6">
    <source>
        <dbReference type="ARBA" id="ARBA00022692"/>
    </source>
</evidence>
<evidence type="ECO:0000256" key="4">
    <source>
        <dbReference type="ARBA" id="ARBA00022676"/>
    </source>
</evidence>
<comment type="subcellular location">
    <subcellularLocation>
        <location evidence="1">Endoplasmic reticulum membrane</location>
        <topology evidence="1">Multi-pass membrane protein</topology>
    </subcellularLocation>
</comment>
<feature type="transmembrane region" description="Helical" evidence="10">
    <location>
        <begin position="90"/>
        <end position="107"/>
    </location>
</feature>
<evidence type="ECO:0000256" key="8">
    <source>
        <dbReference type="ARBA" id="ARBA00022989"/>
    </source>
</evidence>
<feature type="transmembrane region" description="Helical" evidence="10">
    <location>
        <begin position="378"/>
        <end position="402"/>
    </location>
</feature>
<reference evidence="11 12" key="1">
    <citation type="submission" date="2020-08" db="EMBL/GenBank/DDBJ databases">
        <title>Genomic Encyclopedia of Archaeal and Bacterial Type Strains, Phase II (KMG-II): from individual species to whole genera.</title>
        <authorList>
            <person name="Goeker M."/>
        </authorList>
    </citation>
    <scope>NUCLEOTIDE SEQUENCE [LARGE SCALE GENOMIC DNA]</scope>
    <source>
        <strain evidence="11 12">DSM 43850</strain>
    </source>
</reference>
<evidence type="ECO:0000256" key="7">
    <source>
        <dbReference type="ARBA" id="ARBA00022824"/>
    </source>
</evidence>
<dbReference type="PANTHER" id="PTHR12468">
    <property type="entry name" value="GPI MANNOSYLTRANSFERASE 2"/>
    <property type="match status" value="1"/>
</dbReference>
<feature type="transmembrane region" description="Helical" evidence="10">
    <location>
        <begin position="29"/>
        <end position="50"/>
    </location>
</feature>
<dbReference type="Proteomes" id="UP000517916">
    <property type="component" value="Unassembled WGS sequence"/>
</dbReference>
<evidence type="ECO:0000256" key="5">
    <source>
        <dbReference type="ARBA" id="ARBA00022679"/>
    </source>
</evidence>
<gene>
    <name evidence="11" type="ORF">BC739_001152</name>
</gene>
<feature type="transmembrane region" description="Helical" evidence="10">
    <location>
        <begin position="113"/>
        <end position="134"/>
    </location>
</feature>
<name>A0ABR6BAW2_9PSEU</name>
<keyword evidence="4" id="KW-0328">Glycosyltransferase</keyword>
<keyword evidence="7" id="KW-0256">Endoplasmic reticulum</keyword>
<feature type="transmembrane region" description="Helical" evidence="10">
    <location>
        <begin position="146"/>
        <end position="179"/>
    </location>
</feature>
<organism evidence="11 12">
    <name type="scientific">Kutzneria viridogrisea</name>
    <dbReference type="NCBI Taxonomy" id="47990"/>
    <lineage>
        <taxon>Bacteria</taxon>
        <taxon>Bacillati</taxon>
        <taxon>Actinomycetota</taxon>
        <taxon>Actinomycetes</taxon>
        <taxon>Pseudonocardiales</taxon>
        <taxon>Pseudonocardiaceae</taxon>
        <taxon>Kutzneria</taxon>
    </lineage>
</organism>
<evidence type="ECO:0000256" key="3">
    <source>
        <dbReference type="ARBA" id="ARBA00022502"/>
    </source>
</evidence>
<protein>
    <recommendedName>
        <fullName evidence="13">Mannosyltransferase PIG-V</fullName>
    </recommendedName>
</protein>
<evidence type="ECO:0000313" key="12">
    <source>
        <dbReference type="Proteomes" id="UP000517916"/>
    </source>
</evidence>
<evidence type="ECO:0000313" key="11">
    <source>
        <dbReference type="EMBL" id="MBA8923955.1"/>
    </source>
</evidence>
<evidence type="ECO:0000256" key="2">
    <source>
        <dbReference type="ARBA" id="ARBA00004687"/>
    </source>
</evidence>
<keyword evidence="6 10" id="KW-0812">Transmembrane</keyword>
<keyword evidence="3" id="KW-0337">GPI-anchor biosynthesis</keyword>
<comment type="pathway">
    <text evidence="2">Glycolipid biosynthesis; glycosylphosphatidylinositol-anchor biosynthesis.</text>
</comment>
<keyword evidence="9 10" id="KW-0472">Membrane</keyword>
<dbReference type="PANTHER" id="PTHR12468:SF2">
    <property type="entry name" value="GPI MANNOSYLTRANSFERASE 2"/>
    <property type="match status" value="1"/>
</dbReference>
<feature type="transmembrane region" description="Helical" evidence="10">
    <location>
        <begin position="224"/>
        <end position="249"/>
    </location>
</feature>